<comment type="caution">
    <text evidence="3">The sequence shown here is derived from an EMBL/GenBank/DDBJ whole genome shotgun (WGS) entry which is preliminary data.</text>
</comment>
<keyword evidence="1" id="KW-0472">Membrane</keyword>
<sequence>MNGNVLSPARARQRDTIVGLTLALAIIGAWLAVHVSAIFIVDWQVTPGWLALPFVAVQTWLSVGLFIVAHDCMHGSLAPGRPAVNRAFGRVALFLYAAFSYDRLLPKHHMHHRRPGSPQDPDFHADAPDAFAPWFLRFFLEYYGWRELGAMAAAMALYILATGVSVPALLLFYAVPAVLSAVQLFYFGTFRPHRIDAAPFADRHNTRTDGFPPLLSLLTCFHFGYHHEHHLAPTTPWWRLPAAHRAMTAGAVPPAGPAAARGRA</sequence>
<proteinExistence type="predicted"/>
<organism evidence="3 4">
    <name type="scientific">Acuticoccus sediminis</name>
    <dbReference type="NCBI Taxonomy" id="2184697"/>
    <lineage>
        <taxon>Bacteria</taxon>
        <taxon>Pseudomonadati</taxon>
        <taxon>Pseudomonadota</taxon>
        <taxon>Alphaproteobacteria</taxon>
        <taxon>Hyphomicrobiales</taxon>
        <taxon>Amorphaceae</taxon>
        <taxon>Acuticoccus</taxon>
    </lineage>
</organism>
<feature type="transmembrane region" description="Helical" evidence="1">
    <location>
        <begin position="20"/>
        <end position="41"/>
    </location>
</feature>
<gene>
    <name evidence="3" type="ORF">DLJ53_23330</name>
</gene>
<keyword evidence="1" id="KW-1133">Transmembrane helix</keyword>
<evidence type="ECO:0000256" key="1">
    <source>
        <dbReference type="SAM" id="Phobius"/>
    </source>
</evidence>
<dbReference type="AlphaFoldDB" id="A0A8B2NR32"/>
<dbReference type="GO" id="GO:0006629">
    <property type="term" value="P:lipid metabolic process"/>
    <property type="evidence" value="ECO:0007669"/>
    <property type="project" value="InterPro"/>
</dbReference>
<keyword evidence="1" id="KW-0812">Transmembrane</keyword>
<feature type="domain" description="Fatty acid desaturase" evidence="2">
    <location>
        <begin position="47"/>
        <end position="145"/>
    </location>
</feature>
<feature type="transmembrane region" description="Helical" evidence="1">
    <location>
        <begin position="143"/>
        <end position="161"/>
    </location>
</feature>
<dbReference type="RefSeq" id="WP_111349669.1">
    <property type="nucleotide sequence ID" value="NZ_QHHQ01000005.1"/>
</dbReference>
<evidence type="ECO:0000259" key="2">
    <source>
        <dbReference type="Pfam" id="PF00487"/>
    </source>
</evidence>
<feature type="transmembrane region" description="Helical" evidence="1">
    <location>
        <begin position="167"/>
        <end position="187"/>
    </location>
</feature>
<evidence type="ECO:0000313" key="4">
    <source>
        <dbReference type="Proteomes" id="UP000249590"/>
    </source>
</evidence>
<dbReference type="Pfam" id="PF00487">
    <property type="entry name" value="FA_desaturase"/>
    <property type="match status" value="2"/>
</dbReference>
<feature type="domain" description="Fatty acid desaturase" evidence="2">
    <location>
        <begin position="150"/>
        <end position="249"/>
    </location>
</feature>
<dbReference type="Proteomes" id="UP000249590">
    <property type="component" value="Unassembled WGS sequence"/>
</dbReference>
<dbReference type="InterPro" id="IPR005804">
    <property type="entry name" value="FA_desaturase_dom"/>
</dbReference>
<name>A0A8B2NR32_9HYPH</name>
<reference evidence="3 4" key="1">
    <citation type="submission" date="2018-05" db="EMBL/GenBank/DDBJ databases">
        <title>Acuticoccus sediminis sp. nov., isolated from deep-sea sediment of Indian Ocean.</title>
        <authorList>
            <person name="Liu X."/>
            <person name="Lai Q."/>
            <person name="Du Y."/>
            <person name="Sun F."/>
            <person name="Zhang X."/>
            <person name="Wang S."/>
            <person name="Shao Z."/>
        </authorList>
    </citation>
    <scope>NUCLEOTIDE SEQUENCE [LARGE SCALE GENOMIC DNA]</scope>
    <source>
        <strain evidence="3 4">PTG4-2</strain>
    </source>
</reference>
<protein>
    <submittedName>
        <fullName evidence="3">Beta-carotene ketolase</fullName>
    </submittedName>
</protein>
<accession>A0A8B2NR32</accession>
<keyword evidence="4" id="KW-1185">Reference proteome</keyword>
<dbReference type="OrthoDB" id="9792534at2"/>
<dbReference type="EMBL" id="QHHQ01000005">
    <property type="protein sequence ID" value="RAH99453.1"/>
    <property type="molecule type" value="Genomic_DNA"/>
</dbReference>
<feature type="transmembrane region" description="Helical" evidence="1">
    <location>
        <begin position="48"/>
        <end position="67"/>
    </location>
</feature>
<evidence type="ECO:0000313" key="3">
    <source>
        <dbReference type="EMBL" id="RAH99453.1"/>
    </source>
</evidence>